<dbReference type="EMBL" id="CAAALY010246021">
    <property type="protein sequence ID" value="VEL33571.1"/>
    <property type="molecule type" value="Genomic_DNA"/>
</dbReference>
<feature type="compositionally biased region" description="Pro residues" evidence="1">
    <location>
        <begin position="69"/>
        <end position="81"/>
    </location>
</feature>
<organism evidence="2 3">
    <name type="scientific">Protopolystoma xenopodis</name>
    <dbReference type="NCBI Taxonomy" id="117903"/>
    <lineage>
        <taxon>Eukaryota</taxon>
        <taxon>Metazoa</taxon>
        <taxon>Spiralia</taxon>
        <taxon>Lophotrochozoa</taxon>
        <taxon>Platyhelminthes</taxon>
        <taxon>Monogenea</taxon>
        <taxon>Polyopisthocotylea</taxon>
        <taxon>Polystomatidea</taxon>
        <taxon>Polystomatidae</taxon>
        <taxon>Protopolystoma</taxon>
    </lineage>
</organism>
<accession>A0A3S5AN22</accession>
<keyword evidence="3" id="KW-1185">Reference proteome</keyword>
<evidence type="ECO:0000256" key="1">
    <source>
        <dbReference type="SAM" id="MobiDB-lite"/>
    </source>
</evidence>
<feature type="compositionally biased region" description="Gly residues" evidence="1">
    <location>
        <begin position="204"/>
        <end position="216"/>
    </location>
</feature>
<protein>
    <submittedName>
        <fullName evidence="2">Uncharacterized protein</fullName>
    </submittedName>
</protein>
<name>A0A3S5AN22_9PLAT</name>
<reference evidence="2" key="1">
    <citation type="submission" date="2018-11" db="EMBL/GenBank/DDBJ databases">
        <authorList>
            <consortium name="Pathogen Informatics"/>
        </authorList>
    </citation>
    <scope>NUCLEOTIDE SEQUENCE</scope>
</reference>
<dbReference type="AlphaFoldDB" id="A0A3S5AN22"/>
<feature type="region of interest" description="Disordered" evidence="1">
    <location>
        <begin position="63"/>
        <end position="121"/>
    </location>
</feature>
<proteinExistence type="predicted"/>
<dbReference type="Proteomes" id="UP000784294">
    <property type="component" value="Unassembled WGS sequence"/>
</dbReference>
<gene>
    <name evidence="2" type="ORF">PXEA_LOCUS27011</name>
</gene>
<sequence length="285" mass="28952">MPIPTATTTATPTPTATVTASGPFDLPSSLVFVATAANSCSQSAGSGHTNSTDMSATEAVHLPPLHQTLPPPPPHRQPTGPPFGVSALSDQVTGCQPVSSGQRYHLQTHTSPHIGPFHTHSNQAYSTVHSSLEDGMSQSSAGAYPDDYLPNVVFDEPLLSDRLSGLRLSPAATKPGSVVKPTKGYPPTDRLDRTAFGGSSDAGSGLGDSSGGGGNSPLGPTGTTAYANNWSAMVPGGPSGEVFSNFSPPEASPAAVAMAVPGLLGLRPPTAGTNVFYLSEVNRVV</sequence>
<evidence type="ECO:0000313" key="2">
    <source>
        <dbReference type="EMBL" id="VEL33571.1"/>
    </source>
</evidence>
<feature type="compositionally biased region" description="Polar residues" evidence="1">
    <location>
        <begin position="88"/>
        <end position="111"/>
    </location>
</feature>
<comment type="caution">
    <text evidence="2">The sequence shown here is derived from an EMBL/GenBank/DDBJ whole genome shotgun (WGS) entry which is preliminary data.</text>
</comment>
<evidence type="ECO:0000313" key="3">
    <source>
        <dbReference type="Proteomes" id="UP000784294"/>
    </source>
</evidence>
<feature type="region of interest" description="Disordered" evidence="1">
    <location>
        <begin position="168"/>
        <end position="223"/>
    </location>
</feature>